<dbReference type="SUPFAM" id="SSF111418">
    <property type="entry name" value="Hormone receptor domain"/>
    <property type="match status" value="1"/>
</dbReference>
<dbReference type="GO" id="GO:0008528">
    <property type="term" value="F:G protein-coupled peptide receptor activity"/>
    <property type="evidence" value="ECO:0007669"/>
    <property type="project" value="TreeGrafter"/>
</dbReference>
<dbReference type="Gene3D" id="4.10.1240.10">
    <property type="entry name" value="GPCR, family 2, extracellular hormone receptor domain"/>
    <property type="match status" value="1"/>
</dbReference>
<evidence type="ECO:0000256" key="10">
    <source>
        <dbReference type="SAM" id="MobiDB-lite"/>
    </source>
</evidence>
<feature type="transmembrane region" description="Helical" evidence="11">
    <location>
        <begin position="379"/>
        <end position="401"/>
    </location>
</feature>
<feature type="domain" description="G-protein coupled receptors family 2 profile 1" evidence="12">
    <location>
        <begin position="16"/>
        <end position="185"/>
    </location>
</feature>
<name>A0AAV8Y280_9CUCU</name>
<keyword evidence="7 11" id="KW-0472">Membrane</keyword>
<evidence type="ECO:0000256" key="7">
    <source>
        <dbReference type="ARBA" id="ARBA00023136"/>
    </source>
</evidence>
<dbReference type="InterPro" id="IPR050332">
    <property type="entry name" value="GPCR_2"/>
</dbReference>
<evidence type="ECO:0000313" key="15">
    <source>
        <dbReference type="Proteomes" id="UP001162162"/>
    </source>
</evidence>
<dbReference type="PROSITE" id="PS50227">
    <property type="entry name" value="G_PROTEIN_RECEP_F2_3"/>
    <property type="match status" value="1"/>
</dbReference>
<dbReference type="InterPro" id="IPR000832">
    <property type="entry name" value="GPCR_2_secretin-like"/>
</dbReference>
<comment type="similarity">
    <text evidence="2">Belongs to the G-protein coupled receptor 2 family.</text>
</comment>
<evidence type="ECO:0000256" key="3">
    <source>
        <dbReference type="ARBA" id="ARBA00022475"/>
    </source>
</evidence>
<dbReference type="SMART" id="SM00008">
    <property type="entry name" value="HormR"/>
    <property type="match status" value="1"/>
</dbReference>
<reference evidence="14" key="1">
    <citation type="journal article" date="2023" name="Insect Mol. Biol.">
        <title>Genome sequencing provides insights into the evolution of gene families encoding plant cell wall-degrading enzymes in longhorned beetles.</title>
        <authorList>
            <person name="Shin N.R."/>
            <person name="Okamura Y."/>
            <person name="Kirsch R."/>
            <person name="Pauchet Y."/>
        </authorList>
    </citation>
    <scope>NUCLEOTIDE SEQUENCE</scope>
    <source>
        <strain evidence="14">AMC_N1</strain>
    </source>
</reference>
<feature type="region of interest" description="Disordered" evidence="10">
    <location>
        <begin position="477"/>
        <end position="497"/>
    </location>
</feature>
<keyword evidence="8" id="KW-0675">Receptor</keyword>
<evidence type="ECO:0000256" key="6">
    <source>
        <dbReference type="ARBA" id="ARBA00023040"/>
    </source>
</evidence>
<dbReference type="Pfam" id="PF00002">
    <property type="entry name" value="7tm_2"/>
    <property type="match status" value="1"/>
</dbReference>
<dbReference type="GO" id="GO:0017046">
    <property type="term" value="F:peptide hormone binding"/>
    <property type="evidence" value="ECO:0007669"/>
    <property type="project" value="TreeGrafter"/>
</dbReference>
<feature type="transmembrane region" description="Helical" evidence="11">
    <location>
        <begin position="300"/>
        <end position="322"/>
    </location>
</feature>
<feature type="transmembrane region" description="Helical" evidence="11">
    <location>
        <begin position="243"/>
        <end position="260"/>
    </location>
</feature>
<evidence type="ECO:0000256" key="2">
    <source>
        <dbReference type="ARBA" id="ARBA00005314"/>
    </source>
</evidence>
<keyword evidence="5 11" id="KW-1133">Transmembrane helix</keyword>
<gene>
    <name evidence="14" type="ORF">NQ318_005278</name>
</gene>
<feature type="domain" description="G-protein coupled receptors family 2 profile 2" evidence="13">
    <location>
        <begin position="208"/>
        <end position="435"/>
    </location>
</feature>
<keyword evidence="9" id="KW-0807">Transducer</keyword>
<evidence type="ECO:0000259" key="13">
    <source>
        <dbReference type="PROSITE" id="PS50261"/>
    </source>
</evidence>
<dbReference type="EMBL" id="JAPWTK010000228">
    <property type="protein sequence ID" value="KAJ8945097.1"/>
    <property type="molecule type" value="Genomic_DNA"/>
</dbReference>
<dbReference type="InterPro" id="IPR017981">
    <property type="entry name" value="GPCR_2-like_7TM"/>
</dbReference>
<dbReference type="InterPro" id="IPR036445">
    <property type="entry name" value="GPCR_2_extracell_dom_sf"/>
</dbReference>
<dbReference type="GO" id="GO:0005886">
    <property type="term" value="C:plasma membrane"/>
    <property type="evidence" value="ECO:0007669"/>
    <property type="project" value="UniProtKB-SubCell"/>
</dbReference>
<organism evidence="14 15">
    <name type="scientific">Aromia moschata</name>
    <dbReference type="NCBI Taxonomy" id="1265417"/>
    <lineage>
        <taxon>Eukaryota</taxon>
        <taxon>Metazoa</taxon>
        <taxon>Ecdysozoa</taxon>
        <taxon>Arthropoda</taxon>
        <taxon>Hexapoda</taxon>
        <taxon>Insecta</taxon>
        <taxon>Pterygota</taxon>
        <taxon>Neoptera</taxon>
        <taxon>Endopterygota</taxon>
        <taxon>Coleoptera</taxon>
        <taxon>Polyphaga</taxon>
        <taxon>Cucujiformia</taxon>
        <taxon>Chrysomeloidea</taxon>
        <taxon>Cerambycidae</taxon>
        <taxon>Cerambycinae</taxon>
        <taxon>Callichromatini</taxon>
        <taxon>Aromia</taxon>
    </lineage>
</organism>
<dbReference type="GO" id="GO:0007166">
    <property type="term" value="P:cell surface receptor signaling pathway"/>
    <property type="evidence" value="ECO:0007669"/>
    <property type="project" value="InterPro"/>
</dbReference>
<sequence length="497" mass="57181">MDDSKIDVILNLIRDNCYKDPSNENRRAEYGKFCEAVFDGYFCWPVTVAGELAIQACSNELLKSTKKVHENPHAIRAKSFQREFSINVWMGLIASTASYLDFLQNTLPDLFDDLPLNLRNQMYFMHDGASKHFARIQGGQEECEKNTGMLFQGLASRQCSEDGTWAIPINHTVPWSNLTQCGSFFIETGATELPPVLNPLYSLWIPILKNISYFGYAISIVSLITALSIFVNIKRLHCPRNKLHINLFISFIMRFFMSIMKDGLFIKGTALVYDIEYIDGEPKFSKEYNYSWVCKAIISIRWYFILSNFMLMLMEGVYLYNLMFVNLFSDSHGVTIYCILGWGLPLVFVISWIIARILFEDVLCWTQKDNNYISFIIEAPIRISVVINFILFLTVLRVLVVKLNNACIQQRRIKYSSLLLVVANGLFAALLYCLLNNEVQVEIKRKYSSLKDRTGKEFRRSRTISNTQQFYLQAMDESPENGHQNGNGITPEEILSN</sequence>
<evidence type="ECO:0000256" key="1">
    <source>
        <dbReference type="ARBA" id="ARBA00004651"/>
    </source>
</evidence>
<dbReference type="AlphaFoldDB" id="A0AAV8Y280"/>
<dbReference type="Gene3D" id="1.20.1070.10">
    <property type="entry name" value="Rhodopsin 7-helix transmembrane proteins"/>
    <property type="match status" value="1"/>
</dbReference>
<keyword evidence="3" id="KW-1003">Cell membrane</keyword>
<protein>
    <submittedName>
        <fullName evidence="14">Uncharacterized protein</fullName>
    </submittedName>
</protein>
<evidence type="ECO:0000256" key="5">
    <source>
        <dbReference type="ARBA" id="ARBA00022989"/>
    </source>
</evidence>
<evidence type="ECO:0000256" key="8">
    <source>
        <dbReference type="ARBA" id="ARBA00023170"/>
    </source>
</evidence>
<keyword evidence="15" id="KW-1185">Reference proteome</keyword>
<feature type="transmembrane region" description="Helical" evidence="11">
    <location>
        <begin position="334"/>
        <end position="359"/>
    </location>
</feature>
<comment type="caution">
    <text evidence="14">The sequence shown here is derived from an EMBL/GenBank/DDBJ whole genome shotgun (WGS) entry which is preliminary data.</text>
</comment>
<feature type="transmembrane region" description="Helical" evidence="11">
    <location>
        <begin position="213"/>
        <end position="231"/>
    </location>
</feature>
<evidence type="ECO:0000256" key="11">
    <source>
        <dbReference type="SAM" id="Phobius"/>
    </source>
</evidence>
<accession>A0AAV8Y280</accession>
<dbReference type="PROSITE" id="PS50261">
    <property type="entry name" value="G_PROTEIN_RECEP_F2_4"/>
    <property type="match status" value="1"/>
</dbReference>
<keyword evidence="4 11" id="KW-0812">Transmembrane</keyword>
<dbReference type="InterPro" id="IPR001879">
    <property type="entry name" value="GPCR_2_extracellular_dom"/>
</dbReference>
<evidence type="ECO:0000256" key="9">
    <source>
        <dbReference type="ARBA" id="ARBA00023224"/>
    </source>
</evidence>
<dbReference type="PANTHER" id="PTHR45620:SF1">
    <property type="entry name" value="G-PROTEIN COUPLED RECEPTORS FAMILY 2 PROFILE 2 DOMAIN-CONTAINING PROTEIN"/>
    <property type="match status" value="1"/>
</dbReference>
<evidence type="ECO:0000259" key="12">
    <source>
        <dbReference type="PROSITE" id="PS50227"/>
    </source>
</evidence>
<dbReference type="PANTHER" id="PTHR45620">
    <property type="entry name" value="PDF RECEPTOR-LIKE PROTEIN-RELATED"/>
    <property type="match status" value="1"/>
</dbReference>
<keyword evidence="6" id="KW-0297">G-protein coupled receptor</keyword>
<dbReference type="GO" id="GO:0007188">
    <property type="term" value="P:adenylate cyclase-modulating G protein-coupled receptor signaling pathway"/>
    <property type="evidence" value="ECO:0007669"/>
    <property type="project" value="TreeGrafter"/>
</dbReference>
<proteinExistence type="inferred from homology"/>
<feature type="transmembrane region" description="Helical" evidence="11">
    <location>
        <begin position="413"/>
        <end position="432"/>
    </location>
</feature>
<dbReference type="PRINTS" id="PR00249">
    <property type="entry name" value="GPCRSECRETIN"/>
</dbReference>
<evidence type="ECO:0000313" key="14">
    <source>
        <dbReference type="EMBL" id="KAJ8945097.1"/>
    </source>
</evidence>
<comment type="subcellular location">
    <subcellularLocation>
        <location evidence="1">Cell membrane</location>
        <topology evidence="1">Multi-pass membrane protein</topology>
    </subcellularLocation>
</comment>
<evidence type="ECO:0000256" key="4">
    <source>
        <dbReference type="ARBA" id="ARBA00022692"/>
    </source>
</evidence>
<dbReference type="Proteomes" id="UP001162162">
    <property type="component" value="Unassembled WGS sequence"/>
</dbReference>